<protein>
    <submittedName>
        <fullName evidence="1">Putative ovule protein</fullName>
    </submittedName>
</protein>
<sequence>MAIEEPEPNSNSDPISEWLASTLSDVPSFLDEPYSYTDDLNFYADSWWVPDQDDQIVNHNIIIDNTCNSFNISSSVNTAISNIPLEPIILDHPQPVDLCSTLVLLQSLSVT</sequence>
<dbReference type="EMBL" id="GEDG01013385">
    <property type="protein sequence ID" value="JAP25350.1"/>
    <property type="molecule type" value="Transcribed_RNA"/>
</dbReference>
<reference evidence="1" key="1">
    <citation type="submission" date="2015-12" db="EMBL/GenBank/DDBJ databases">
        <title>Gene expression during late stages of embryo sac development: a critical building block for successful pollen-pistil interactions.</title>
        <authorList>
            <person name="Liu Y."/>
            <person name="Joly V."/>
            <person name="Sabar M."/>
            <person name="Matton D.P."/>
        </authorList>
    </citation>
    <scope>NUCLEOTIDE SEQUENCE</scope>
</reference>
<proteinExistence type="predicted"/>
<organism evidence="1">
    <name type="scientific">Solanum chacoense</name>
    <name type="common">Chaco potato</name>
    <dbReference type="NCBI Taxonomy" id="4108"/>
    <lineage>
        <taxon>Eukaryota</taxon>
        <taxon>Viridiplantae</taxon>
        <taxon>Streptophyta</taxon>
        <taxon>Embryophyta</taxon>
        <taxon>Tracheophyta</taxon>
        <taxon>Spermatophyta</taxon>
        <taxon>Magnoliopsida</taxon>
        <taxon>eudicotyledons</taxon>
        <taxon>Gunneridae</taxon>
        <taxon>Pentapetalae</taxon>
        <taxon>asterids</taxon>
        <taxon>lamiids</taxon>
        <taxon>Solanales</taxon>
        <taxon>Solanaceae</taxon>
        <taxon>Solanoideae</taxon>
        <taxon>Solaneae</taxon>
        <taxon>Solanum</taxon>
    </lineage>
</organism>
<accession>A0A0V0I0H0</accession>
<dbReference type="AlphaFoldDB" id="A0A0V0I0H0"/>
<evidence type="ECO:0000313" key="1">
    <source>
        <dbReference type="EMBL" id="JAP25350.1"/>
    </source>
</evidence>
<name>A0A0V0I0H0_SOLCH</name>